<dbReference type="GO" id="GO:0055037">
    <property type="term" value="C:recycling endosome"/>
    <property type="evidence" value="ECO:0007669"/>
    <property type="project" value="UniProtKB-SubCell"/>
</dbReference>
<dbReference type="FunFam" id="1.10.555.10:FF:000001">
    <property type="entry name" value="Rho GTPase activating protein 44"/>
    <property type="match status" value="1"/>
</dbReference>
<evidence type="ECO:0000256" key="15">
    <source>
        <dbReference type="SAM" id="MobiDB-lite"/>
    </source>
</evidence>
<dbReference type="PROSITE" id="PS50238">
    <property type="entry name" value="RHOGAP"/>
    <property type="match status" value="1"/>
</dbReference>
<name>A0A7K4VRX9_9EMBE</name>
<evidence type="ECO:0000256" key="1">
    <source>
        <dbReference type="ARBA" id="ARBA00004172"/>
    </source>
</evidence>
<comment type="caution">
    <text evidence="18">The sequence shown here is derived from an EMBL/GenBank/DDBJ whole genome shotgun (WGS) entry which is preliminary data.</text>
</comment>
<feature type="region of interest" description="Disordered" evidence="15">
    <location>
        <begin position="500"/>
        <end position="557"/>
    </location>
</feature>
<gene>
    <name evidence="18" type="primary">Arhgap44</name>
    <name evidence="18" type="ORF">EMBFUC_R05567</name>
</gene>
<evidence type="ECO:0000256" key="11">
    <source>
        <dbReference type="ARBA" id="ARBA00063387"/>
    </source>
</evidence>
<dbReference type="PANTHER" id="PTHR14130">
    <property type="entry name" value="3BP-1 RELATED RHOGAP"/>
    <property type="match status" value="1"/>
</dbReference>
<dbReference type="SMART" id="SM00324">
    <property type="entry name" value="RhoGAP"/>
    <property type="match status" value="1"/>
</dbReference>
<dbReference type="GO" id="GO:0005096">
    <property type="term" value="F:GTPase activator activity"/>
    <property type="evidence" value="ECO:0007669"/>
    <property type="project" value="UniProtKB-KW"/>
</dbReference>
<dbReference type="SUPFAM" id="SSF48350">
    <property type="entry name" value="GTPase activation domain, GAP"/>
    <property type="match status" value="1"/>
</dbReference>
<comment type="function">
    <text evidence="10">GTPase-activating protein (GAP) that stimulates the GTPase activity of Rho-type GTPases. Thereby, controls Rho-type GTPases cycling between their active GTP-bound and inactive GDP-bound states. Acts as a GAP at least for CDC42 and RAC1. In neurons, is involved in dendritic spine formation and synaptic plasticity in a specific RAC1-GAP activity. Limits the initiation of exploratory dendritic filopodia. Recruited to actin-patches that seed filopodia, binds specifically to plasma membrane sections that are deformed inward by acto-myosin mediated contractile forces. Acts through GAP activity on RAC1 to reduce actin polymerization necessary for filopodia formation. In association with SHANK3, promotes GRIA1 exocytosis from recycling endosomes and spine morphological changes associated to long-term potentiation.</text>
</comment>
<dbReference type="FunFam" id="1.20.1270.60:FF:000018">
    <property type="entry name" value="Rho GTPase activating protein 44"/>
    <property type="match status" value="1"/>
</dbReference>
<sequence>LPQVEKRLELVKQVSHSTHKKLTACLQGQQGLDADKRSKKLPLTTLAQCLMEGSAVLGDDSLLGKMLRLCGEAEDKLAQELIHFELQVERDVIELLFVLAEVEIPNIQKQRKHLAKLVLDMDSSRTRWQQSVKSSGLASNLQPSGAKADALREEMEEAANRVEICRDQLSADMYNFVAKEVDYANYFQTLIEVQAEYHRKSLALLQNFLPEIKAQQGECPQVWVTGVPRTRVRNWGAPGTCPAPSPFQHSLVSSGQGLFRVAPSASKLKKLKAALDCCVVDVQEYSADPHAIAGALKSYLRELPEPLMTFELYEEWIQASNIPEQEKRLQALWNACEKLPKANYNNIRYVIKFLAKLTEYQDINKMTPSNVAIVLGPNLLWPQAEGNMTEMMTTLSLQIVGIIEPLIQHADWFFPGAHGRWEWGGPWGDTGAVPWQRLVSWCPQSLQHLLQGKAAHSQPVRVPPLSLLTGNLKQLSADPRLCVPSMGVRVMDTSWVARRGTSAGRKATSAPPAAQPPAPPAELPPTPHSPIPEQPPEISATPSPPPTSFGFPPAAER</sequence>
<evidence type="ECO:0000256" key="2">
    <source>
        <dbReference type="ARBA" id="ARBA00004279"/>
    </source>
</evidence>
<dbReference type="SMART" id="SM00721">
    <property type="entry name" value="BAR"/>
    <property type="match status" value="1"/>
</dbReference>
<evidence type="ECO:0000256" key="3">
    <source>
        <dbReference type="ARBA" id="ARBA00004552"/>
    </source>
</evidence>
<dbReference type="AlphaFoldDB" id="A0A7K4VRX9"/>
<dbReference type="EMBL" id="VYZJ01002176">
    <property type="protein sequence ID" value="NWR24763.1"/>
    <property type="molecule type" value="Genomic_DNA"/>
</dbReference>
<keyword evidence="5" id="KW-0597">Phosphoprotein</keyword>
<dbReference type="InterPro" id="IPR000198">
    <property type="entry name" value="RhoGAP_dom"/>
</dbReference>
<feature type="domain" description="BAR" evidence="17">
    <location>
        <begin position="1"/>
        <end position="221"/>
    </location>
</feature>
<dbReference type="PANTHER" id="PTHR14130:SF13">
    <property type="entry name" value="RHO GTPASE-ACTIVATING PROTEIN 44"/>
    <property type="match status" value="1"/>
</dbReference>
<dbReference type="Pfam" id="PF03114">
    <property type="entry name" value="BAR"/>
    <property type="match status" value="1"/>
</dbReference>
<evidence type="ECO:0000256" key="7">
    <source>
        <dbReference type="ARBA" id="ARBA00023018"/>
    </source>
</evidence>
<dbReference type="GO" id="GO:0048786">
    <property type="term" value="C:presynaptic active zone"/>
    <property type="evidence" value="ECO:0007669"/>
    <property type="project" value="TreeGrafter"/>
</dbReference>
<protein>
    <recommendedName>
        <fullName evidence="12">Rho GTPase-activating protein 44</fullName>
    </recommendedName>
    <alternativeName>
        <fullName evidence="13">Rho-type GTPase-activating protein RICH2</fullName>
    </alternativeName>
    <alternativeName>
        <fullName evidence="14">RhoGAP interacting with CIP4 homologs protein 2</fullName>
    </alternativeName>
</protein>
<dbReference type="GO" id="GO:0035021">
    <property type="term" value="P:negative regulation of Rac protein signal transduction"/>
    <property type="evidence" value="ECO:0007669"/>
    <property type="project" value="TreeGrafter"/>
</dbReference>
<keyword evidence="6" id="KW-0967">Endosome</keyword>
<comment type="subunit">
    <text evidence="11">Interacts with BST2 (via cytoplasmic domain). Interacts (probably via PDZ-binding motif) with SHANK3 (via PDZ domain); the interaction takes place in dendritic spines and promotes GRIA1 exocytosis.</text>
</comment>
<evidence type="ECO:0000313" key="19">
    <source>
        <dbReference type="Proteomes" id="UP000580681"/>
    </source>
</evidence>
<evidence type="ECO:0000256" key="14">
    <source>
        <dbReference type="ARBA" id="ARBA00076927"/>
    </source>
</evidence>
<proteinExistence type="predicted"/>
<keyword evidence="7" id="KW-0770">Synapse</keyword>
<reference evidence="18 19" key="1">
    <citation type="submission" date="2019-09" db="EMBL/GenBank/DDBJ databases">
        <title>Bird 10,000 Genomes (B10K) Project - Family phase.</title>
        <authorList>
            <person name="Zhang G."/>
        </authorList>
    </citation>
    <scope>NUCLEOTIDE SEQUENCE [LARGE SCALE GENOMIC DNA]</scope>
    <source>
        <strain evidence="18">B10K-DU-015-11</strain>
        <tissue evidence="18">Mixed tissue sample</tissue>
    </source>
</reference>
<dbReference type="GO" id="GO:0098887">
    <property type="term" value="P:neurotransmitter receptor transport, endosome to postsynaptic membrane"/>
    <property type="evidence" value="ECO:0007669"/>
    <property type="project" value="TreeGrafter"/>
</dbReference>
<evidence type="ECO:0000259" key="17">
    <source>
        <dbReference type="PROSITE" id="PS51021"/>
    </source>
</evidence>
<dbReference type="InterPro" id="IPR047165">
    <property type="entry name" value="RHG17/44/SH3BP1-like"/>
</dbReference>
<dbReference type="Gene3D" id="1.10.555.10">
    <property type="entry name" value="Rho GTPase activation protein"/>
    <property type="match status" value="1"/>
</dbReference>
<dbReference type="Proteomes" id="UP000580681">
    <property type="component" value="Unassembled WGS sequence"/>
</dbReference>
<feature type="compositionally biased region" description="Low complexity" evidence="15">
    <location>
        <begin position="548"/>
        <end position="557"/>
    </location>
</feature>
<dbReference type="GO" id="GO:0061001">
    <property type="term" value="P:regulation of dendritic spine morphogenesis"/>
    <property type="evidence" value="ECO:0007669"/>
    <property type="project" value="TreeGrafter"/>
</dbReference>
<dbReference type="PROSITE" id="PS51021">
    <property type="entry name" value="BAR"/>
    <property type="match status" value="1"/>
</dbReference>
<evidence type="ECO:0000256" key="8">
    <source>
        <dbReference type="ARBA" id="ARBA00023273"/>
    </source>
</evidence>
<feature type="non-terminal residue" evidence="18">
    <location>
        <position position="1"/>
    </location>
</feature>
<feature type="domain" description="Rho-GAP" evidence="16">
    <location>
        <begin position="203"/>
        <end position="414"/>
    </location>
</feature>
<evidence type="ECO:0000313" key="18">
    <source>
        <dbReference type="EMBL" id="NWR24763.1"/>
    </source>
</evidence>
<keyword evidence="4" id="KW-0343">GTPase activation</keyword>
<dbReference type="SUPFAM" id="SSF103657">
    <property type="entry name" value="BAR/IMD domain-like"/>
    <property type="match status" value="1"/>
</dbReference>
<dbReference type="GO" id="GO:0098886">
    <property type="term" value="P:modification of dendritic spine"/>
    <property type="evidence" value="ECO:0007669"/>
    <property type="project" value="TreeGrafter"/>
</dbReference>
<dbReference type="InterPro" id="IPR027267">
    <property type="entry name" value="AH/BAR_dom_sf"/>
</dbReference>
<comment type="subcellular location">
    <subcellularLocation>
        <location evidence="2">Cell projection</location>
        <location evidence="2">Dendrite</location>
    </subcellularLocation>
    <subcellularLocation>
        <location evidence="3">Cell projection</location>
        <location evidence="3">Dendritic spine</location>
    </subcellularLocation>
    <subcellularLocation>
        <location evidence="9">Presynapse</location>
    </subcellularLocation>
    <subcellularLocation>
        <location evidence="1">Recycling endosome</location>
    </subcellularLocation>
</comment>
<dbReference type="GO" id="GO:0032956">
    <property type="term" value="P:regulation of actin cytoskeleton organization"/>
    <property type="evidence" value="ECO:0007669"/>
    <property type="project" value="TreeGrafter"/>
</dbReference>
<evidence type="ECO:0000256" key="13">
    <source>
        <dbReference type="ARBA" id="ARBA00074989"/>
    </source>
</evidence>
<keyword evidence="8" id="KW-0966">Cell projection</keyword>
<evidence type="ECO:0000256" key="10">
    <source>
        <dbReference type="ARBA" id="ARBA00059236"/>
    </source>
</evidence>
<accession>A0A7K4VRX9</accession>
<evidence type="ECO:0000259" key="16">
    <source>
        <dbReference type="PROSITE" id="PS50238"/>
    </source>
</evidence>
<evidence type="ECO:0000256" key="5">
    <source>
        <dbReference type="ARBA" id="ARBA00022553"/>
    </source>
</evidence>
<dbReference type="GO" id="GO:0031256">
    <property type="term" value="C:leading edge membrane"/>
    <property type="evidence" value="ECO:0007669"/>
    <property type="project" value="TreeGrafter"/>
</dbReference>
<evidence type="ECO:0000256" key="9">
    <source>
        <dbReference type="ARBA" id="ARBA00034106"/>
    </source>
</evidence>
<dbReference type="InterPro" id="IPR004148">
    <property type="entry name" value="BAR_dom"/>
</dbReference>
<dbReference type="GO" id="GO:0043197">
    <property type="term" value="C:dendritic spine"/>
    <property type="evidence" value="ECO:0007669"/>
    <property type="project" value="UniProtKB-SubCell"/>
</dbReference>
<evidence type="ECO:0000256" key="12">
    <source>
        <dbReference type="ARBA" id="ARBA00070278"/>
    </source>
</evidence>
<feature type="non-terminal residue" evidence="18">
    <location>
        <position position="557"/>
    </location>
</feature>
<dbReference type="GO" id="GO:0007165">
    <property type="term" value="P:signal transduction"/>
    <property type="evidence" value="ECO:0007669"/>
    <property type="project" value="InterPro"/>
</dbReference>
<evidence type="ECO:0000256" key="6">
    <source>
        <dbReference type="ARBA" id="ARBA00022753"/>
    </source>
</evidence>
<evidence type="ECO:0000256" key="4">
    <source>
        <dbReference type="ARBA" id="ARBA00022468"/>
    </source>
</evidence>
<organism evidence="18 19">
    <name type="scientific">Emberiza fucata</name>
    <dbReference type="NCBI Taxonomy" id="337179"/>
    <lineage>
        <taxon>Eukaryota</taxon>
        <taxon>Metazoa</taxon>
        <taxon>Chordata</taxon>
        <taxon>Craniata</taxon>
        <taxon>Vertebrata</taxon>
        <taxon>Euteleostomi</taxon>
        <taxon>Archelosauria</taxon>
        <taxon>Archosauria</taxon>
        <taxon>Dinosauria</taxon>
        <taxon>Saurischia</taxon>
        <taxon>Theropoda</taxon>
        <taxon>Coelurosauria</taxon>
        <taxon>Aves</taxon>
        <taxon>Neognathae</taxon>
        <taxon>Neoaves</taxon>
        <taxon>Telluraves</taxon>
        <taxon>Australaves</taxon>
        <taxon>Passeriformes</taxon>
        <taxon>Passeroidea</taxon>
        <taxon>Fringillidae</taxon>
        <taxon>Emberizinae</taxon>
        <taxon>Emberizini</taxon>
        <taxon>Emberiza</taxon>
    </lineage>
</organism>
<keyword evidence="19" id="KW-1185">Reference proteome</keyword>
<dbReference type="Gene3D" id="1.20.1270.60">
    <property type="entry name" value="Arfaptin homology (AH) domain/BAR domain"/>
    <property type="match status" value="1"/>
</dbReference>
<dbReference type="GO" id="GO:0014069">
    <property type="term" value="C:postsynaptic density"/>
    <property type="evidence" value="ECO:0007669"/>
    <property type="project" value="TreeGrafter"/>
</dbReference>
<dbReference type="Pfam" id="PF00620">
    <property type="entry name" value="RhoGAP"/>
    <property type="match status" value="1"/>
</dbReference>
<feature type="compositionally biased region" description="Pro residues" evidence="15">
    <location>
        <begin position="513"/>
        <end position="535"/>
    </location>
</feature>
<dbReference type="InterPro" id="IPR008936">
    <property type="entry name" value="Rho_GTPase_activation_prot"/>
</dbReference>